<dbReference type="InterPro" id="IPR026410">
    <property type="entry name" value="OlisacTrfase_arch"/>
</dbReference>
<dbReference type="Gene3D" id="3.40.50.12610">
    <property type="match status" value="1"/>
</dbReference>
<feature type="transmembrane region" description="Helical" evidence="18">
    <location>
        <begin position="20"/>
        <end position="39"/>
    </location>
</feature>
<keyword evidence="14" id="KW-0464">Manganese</keyword>
<feature type="transmembrane region" description="Helical" evidence="18">
    <location>
        <begin position="433"/>
        <end position="452"/>
    </location>
</feature>
<keyword evidence="12 18" id="KW-1133">Transmembrane helix</keyword>
<reference evidence="22 23" key="1">
    <citation type="journal article" date="2019" name="Int. J. Syst. Evol. Microbiol.">
        <title>The Global Catalogue of Microorganisms (GCM) 10K type strain sequencing project: providing services to taxonomists for standard genome sequencing and annotation.</title>
        <authorList>
            <consortium name="The Broad Institute Genomics Platform"/>
            <consortium name="The Broad Institute Genome Sequencing Center for Infectious Disease"/>
            <person name="Wu L."/>
            <person name="Ma J."/>
        </authorList>
    </citation>
    <scope>NUCLEOTIDE SEQUENCE [LARGE SCALE GENOMIC DNA]</scope>
    <source>
        <strain evidence="22 23">YIM 94188</strain>
    </source>
</reference>
<dbReference type="InterPro" id="IPR041154">
    <property type="entry name" value="AglB_P1"/>
</dbReference>
<dbReference type="GO" id="GO:0016757">
    <property type="term" value="F:glycosyltransferase activity"/>
    <property type="evidence" value="ECO:0007669"/>
    <property type="project" value="UniProtKB-KW"/>
</dbReference>
<dbReference type="NCBIfam" id="TIGR04154">
    <property type="entry name" value="archaeo_STT3"/>
    <property type="match status" value="1"/>
</dbReference>
<evidence type="ECO:0000256" key="6">
    <source>
        <dbReference type="ARBA" id="ARBA00012602"/>
    </source>
</evidence>
<feature type="domain" description="AglB-like core" evidence="21">
    <location>
        <begin position="597"/>
        <end position="710"/>
    </location>
</feature>
<dbReference type="Pfam" id="PF02516">
    <property type="entry name" value="STT3"/>
    <property type="match status" value="1"/>
</dbReference>
<feature type="transmembrane region" description="Helical" evidence="18">
    <location>
        <begin position="544"/>
        <end position="565"/>
    </location>
</feature>
<dbReference type="Gene3D" id="2.60.40.3390">
    <property type="match status" value="1"/>
</dbReference>
<dbReference type="PANTHER" id="PTHR13872:SF1">
    <property type="entry name" value="DOLICHYL-DIPHOSPHOOLIGOSACCHARIDE--PROTEIN GLYCOSYLTRANSFERASE SUBUNIT STT3B"/>
    <property type="match status" value="1"/>
</dbReference>
<evidence type="ECO:0000256" key="2">
    <source>
        <dbReference type="ARBA" id="ARBA00001946"/>
    </source>
</evidence>
<evidence type="ECO:0000259" key="19">
    <source>
        <dbReference type="Pfam" id="PF02516"/>
    </source>
</evidence>
<evidence type="ECO:0000256" key="13">
    <source>
        <dbReference type="ARBA" id="ARBA00023136"/>
    </source>
</evidence>
<evidence type="ECO:0000313" key="23">
    <source>
        <dbReference type="Proteomes" id="UP001596408"/>
    </source>
</evidence>
<dbReference type="Pfam" id="PF22627">
    <property type="entry name" value="AglB_core-like"/>
    <property type="match status" value="1"/>
</dbReference>
<keyword evidence="8 22" id="KW-0808">Transferase</keyword>
<comment type="caution">
    <text evidence="22">The sequence shown here is derived from an EMBL/GenBank/DDBJ whole genome shotgun (WGS) entry which is preliminary data.</text>
</comment>
<feature type="compositionally biased region" description="Low complexity" evidence="17">
    <location>
        <begin position="1020"/>
        <end position="1060"/>
    </location>
</feature>
<dbReference type="PANTHER" id="PTHR13872">
    <property type="entry name" value="DOLICHYL-DIPHOSPHOOLIGOSACCHARIDE--PROTEIN GLYCOSYLTRANSFERASE SUBUNIT"/>
    <property type="match status" value="1"/>
</dbReference>
<comment type="cofactor">
    <cofactor evidence="2">
        <name>Mg(2+)</name>
        <dbReference type="ChEBI" id="CHEBI:18420"/>
    </cofactor>
</comment>
<evidence type="ECO:0000256" key="12">
    <source>
        <dbReference type="ARBA" id="ARBA00022989"/>
    </source>
</evidence>
<evidence type="ECO:0000256" key="15">
    <source>
        <dbReference type="ARBA" id="ARBA00030679"/>
    </source>
</evidence>
<feature type="transmembrane region" description="Helical" evidence="18">
    <location>
        <begin position="464"/>
        <end position="482"/>
    </location>
</feature>
<dbReference type="GO" id="GO:0046872">
    <property type="term" value="F:metal ion binding"/>
    <property type="evidence" value="ECO:0007669"/>
    <property type="project" value="UniProtKB-KW"/>
</dbReference>
<proteinExistence type="inferred from homology"/>
<name>A0ABD5U373_9EURY</name>
<dbReference type="InterPro" id="IPR003674">
    <property type="entry name" value="Oligo_trans_STT3"/>
</dbReference>
<evidence type="ECO:0000256" key="17">
    <source>
        <dbReference type="SAM" id="MobiDB-lite"/>
    </source>
</evidence>
<feature type="transmembrane region" description="Helical" evidence="18">
    <location>
        <begin position="331"/>
        <end position="352"/>
    </location>
</feature>
<dbReference type="AlphaFoldDB" id="A0ABD5U373"/>
<evidence type="ECO:0000256" key="10">
    <source>
        <dbReference type="ARBA" id="ARBA00022723"/>
    </source>
</evidence>
<organism evidence="22 23">
    <name type="scientific">Halopelagius fulvigenes</name>
    <dbReference type="NCBI Taxonomy" id="1198324"/>
    <lineage>
        <taxon>Archaea</taxon>
        <taxon>Methanobacteriati</taxon>
        <taxon>Methanobacteriota</taxon>
        <taxon>Stenosarchaea group</taxon>
        <taxon>Halobacteria</taxon>
        <taxon>Halobacteriales</taxon>
        <taxon>Haloferacaceae</taxon>
    </lineage>
</organism>
<dbReference type="EMBL" id="JBHSXH010000015">
    <property type="protein sequence ID" value="MFC6825498.1"/>
    <property type="molecule type" value="Genomic_DNA"/>
</dbReference>
<accession>A0ABD5U373</accession>
<comment type="catalytic activity">
    <reaction evidence="16">
        <text>an archaeal dolichyl phosphooligosaccharide + [protein]-L-asparagine = an archaeal dolichyl phosphate + a glycoprotein with the oligosaccharide chain attached by N-beta-D-glycosyl linkage to a protein L-asparagine.</text>
        <dbReference type="EC" id="2.4.99.21"/>
    </reaction>
</comment>
<feature type="transmembrane region" description="Helical" evidence="18">
    <location>
        <begin position="153"/>
        <end position="171"/>
    </location>
</feature>
<keyword evidence="7" id="KW-0328">Glycosyltransferase</keyword>
<dbReference type="RefSeq" id="WP_379695777.1">
    <property type="nucleotide sequence ID" value="NZ_JBHSXH010000015.1"/>
</dbReference>
<evidence type="ECO:0000256" key="7">
    <source>
        <dbReference type="ARBA" id="ARBA00022676"/>
    </source>
</evidence>
<comment type="similarity">
    <text evidence="5">Belongs to the STT3 family.</text>
</comment>
<feature type="region of interest" description="Disordered" evidence="17">
    <location>
        <begin position="1016"/>
        <end position="1060"/>
    </location>
</feature>
<evidence type="ECO:0000256" key="14">
    <source>
        <dbReference type="ARBA" id="ARBA00023211"/>
    </source>
</evidence>
<feature type="transmembrane region" description="Helical" evidence="18">
    <location>
        <begin position="220"/>
        <end position="237"/>
    </location>
</feature>
<evidence type="ECO:0000256" key="9">
    <source>
        <dbReference type="ARBA" id="ARBA00022692"/>
    </source>
</evidence>
<feature type="transmembrane region" description="Helical" evidence="18">
    <location>
        <begin position="489"/>
        <end position="505"/>
    </location>
</feature>
<comment type="pathway">
    <text evidence="4">Protein modification; protein glycosylation.</text>
</comment>
<feature type="transmembrane region" description="Helical" evidence="18">
    <location>
        <begin position="95"/>
        <end position="113"/>
    </location>
</feature>
<feature type="transmembrane region" description="Helical" evidence="18">
    <location>
        <begin position="300"/>
        <end position="319"/>
    </location>
</feature>
<sequence>MSVDNERREDYESPSVLERFADWYHVPALLVVMAVMLAIRLQSYGRFIRNGEVFFSGNDAWYHLREVSYTVRNWPFTMPFDPWTNFPYGTSVGQFGTLYDQIIATAALIIGLGSPSEALVGKTLLVAPAVFGALTAIPAYLIGKRLAGRGPALFGALLLGLMPGTFLQRTLVGFADHNAAEPFFMSMAVAALMVALGVAEREMPVWELVTDRDVDALRSPLLWSVLAGVAIALYMWVWPPGVLLVAIVGTFVVLKMSSDVVNGRSPEATAFVAATSMIVTGVLMLVQIDEFGFSSTHFSLVQPGLSFAVAAGTVFLAWLAREWEARDVDTVAYPAAVFGLVVVGLGLVFLVLPSVGNLISSNFFRILGFSANAATRTIGEAQPYLSQSTLNQLQMTAVNRIVSDYGFTFFTAVAAVVWMLAKPLLKGGETRDIGYVVGSLAVVGLLFLVPSIPAGIGELVGLDGQLVSLGIVSAIIVGAALLTYRDPERLFVVVWGAFITSAAFTQVRFNYYLAVVVVVLNAYFLVEVLRLLNVRTAATKVSDLETYQMAAIGAVLILVAAPVLVVPLNVRNTGNAAADKTNTAWQTAEFAGPGDVMQWEGSLEWMSRQTPSEGTFGGASNDMEYYGKYERTDDYQYGEGSYGVMSWWDYGHWITVEGERIPNANPFQQGANTAANFLLAPNETQAQDVLASQSTEGNQTRYVMIDWKMATPGSKFGAPTVFYDAGNISQSQFYEPIYRFNQEGQYQGNYLVRHQRYYDSLMTRLYLYHGSAQEPSPVVTDWEPQAVSTSSGQTTVKAVPQGNETTVKTFDNMSAARQYVQQDGTSQIGGIGSFPSERVPALQHYRLVKVSNASATQSGDYLRQAYSDGQMAGINPQATFPSNPAWVKSFERVPGATVQGSGAPANATVTASVEMKVPTTNSTFTYTQQAQADENGEFTMTLPYATTGYDEYGPQNGYTNVSVRANGPYTISAGASLNESGYVVSQQANLSVEEGQVNGAEDGNLSVELQRNAQKLQVNSGSSSAGSSDSGSSDAGSSSQSSLTASDADVTAETAAARAA</sequence>
<comment type="subcellular location">
    <subcellularLocation>
        <location evidence="3">Cell membrane</location>
        <topology evidence="3">Multi-pass membrane protein</topology>
    </subcellularLocation>
</comment>
<protein>
    <recommendedName>
        <fullName evidence="6">dolichyl-phosphooligosaccharide-protein glycotransferase</fullName>
        <ecNumber evidence="6">2.4.99.21</ecNumber>
    </recommendedName>
    <alternativeName>
        <fullName evidence="15">Oligosaccharyl transferase</fullName>
    </alternativeName>
</protein>
<comment type="cofactor">
    <cofactor evidence="1">
        <name>Mn(2+)</name>
        <dbReference type="ChEBI" id="CHEBI:29035"/>
    </cofactor>
</comment>
<evidence type="ECO:0000259" key="20">
    <source>
        <dbReference type="Pfam" id="PF18079"/>
    </source>
</evidence>
<evidence type="ECO:0000256" key="4">
    <source>
        <dbReference type="ARBA" id="ARBA00004922"/>
    </source>
</evidence>
<keyword evidence="9 18" id="KW-0812">Transmembrane</keyword>
<feature type="transmembrane region" description="Helical" evidence="18">
    <location>
        <begin position="405"/>
        <end position="421"/>
    </location>
</feature>
<evidence type="ECO:0000256" key="5">
    <source>
        <dbReference type="ARBA" id="ARBA00010810"/>
    </source>
</evidence>
<keyword evidence="10" id="KW-0479">Metal-binding</keyword>
<feature type="domain" description="Archaeal glycosylation protein B peripheral" evidence="20">
    <location>
        <begin position="895"/>
        <end position="999"/>
    </location>
</feature>
<evidence type="ECO:0000256" key="1">
    <source>
        <dbReference type="ARBA" id="ARBA00001936"/>
    </source>
</evidence>
<dbReference type="InterPro" id="IPR054479">
    <property type="entry name" value="AglB-like_core"/>
</dbReference>
<dbReference type="EC" id="2.4.99.21" evidence="6"/>
<feature type="transmembrane region" description="Helical" evidence="18">
    <location>
        <begin position="511"/>
        <end position="532"/>
    </location>
</feature>
<evidence type="ECO:0000256" key="8">
    <source>
        <dbReference type="ARBA" id="ARBA00022679"/>
    </source>
</evidence>
<evidence type="ECO:0000256" key="16">
    <source>
        <dbReference type="ARBA" id="ARBA00034066"/>
    </source>
</evidence>
<evidence type="ECO:0000256" key="18">
    <source>
        <dbReference type="SAM" id="Phobius"/>
    </source>
</evidence>
<dbReference type="InterPro" id="IPR048307">
    <property type="entry name" value="STT3_N"/>
</dbReference>
<dbReference type="Proteomes" id="UP001596408">
    <property type="component" value="Unassembled WGS sequence"/>
</dbReference>
<dbReference type="GO" id="GO:0005886">
    <property type="term" value="C:plasma membrane"/>
    <property type="evidence" value="ECO:0007669"/>
    <property type="project" value="UniProtKB-SubCell"/>
</dbReference>
<keyword evidence="13 18" id="KW-0472">Membrane</keyword>
<dbReference type="Pfam" id="PF18079">
    <property type="entry name" value="AglB_L1"/>
    <property type="match status" value="1"/>
</dbReference>
<evidence type="ECO:0000259" key="21">
    <source>
        <dbReference type="Pfam" id="PF22627"/>
    </source>
</evidence>
<keyword evidence="23" id="KW-1185">Reference proteome</keyword>
<feature type="transmembrane region" description="Helical" evidence="18">
    <location>
        <begin position="243"/>
        <end position="261"/>
    </location>
</feature>
<evidence type="ECO:0000256" key="3">
    <source>
        <dbReference type="ARBA" id="ARBA00004651"/>
    </source>
</evidence>
<feature type="transmembrane region" description="Helical" evidence="18">
    <location>
        <begin position="119"/>
        <end position="141"/>
    </location>
</feature>
<gene>
    <name evidence="22" type="ORF">ACFQEV_10935</name>
</gene>
<evidence type="ECO:0000256" key="11">
    <source>
        <dbReference type="ARBA" id="ARBA00022842"/>
    </source>
</evidence>
<feature type="transmembrane region" description="Helical" evidence="18">
    <location>
        <begin position="183"/>
        <end position="199"/>
    </location>
</feature>
<evidence type="ECO:0000313" key="22">
    <source>
        <dbReference type="EMBL" id="MFC6825498.1"/>
    </source>
</evidence>
<feature type="domain" description="Oligosaccharyl transferase STT3 N-terminal" evidence="19">
    <location>
        <begin position="48"/>
        <end position="372"/>
    </location>
</feature>
<feature type="transmembrane region" description="Helical" evidence="18">
    <location>
        <begin position="268"/>
        <end position="288"/>
    </location>
</feature>
<keyword evidence="11" id="KW-0460">Magnesium</keyword>